<proteinExistence type="predicted"/>
<feature type="transmembrane region" description="Helical" evidence="2">
    <location>
        <begin position="226"/>
        <end position="244"/>
    </location>
</feature>
<feature type="transmembrane region" description="Helical" evidence="2">
    <location>
        <begin position="66"/>
        <end position="86"/>
    </location>
</feature>
<organism evidence="3">
    <name type="scientific">uncultured Chloroflexia bacterium</name>
    <dbReference type="NCBI Taxonomy" id="1672391"/>
    <lineage>
        <taxon>Bacteria</taxon>
        <taxon>Bacillati</taxon>
        <taxon>Chloroflexota</taxon>
        <taxon>Chloroflexia</taxon>
        <taxon>environmental samples</taxon>
    </lineage>
</organism>
<feature type="transmembrane region" description="Helical" evidence="2">
    <location>
        <begin position="98"/>
        <end position="117"/>
    </location>
</feature>
<evidence type="ECO:0000256" key="2">
    <source>
        <dbReference type="SAM" id="Phobius"/>
    </source>
</evidence>
<evidence type="ECO:0000313" key="3">
    <source>
        <dbReference type="EMBL" id="CAA9292125.1"/>
    </source>
</evidence>
<dbReference type="EMBL" id="CADCTK010000976">
    <property type="protein sequence ID" value="CAA9292125.1"/>
    <property type="molecule type" value="Genomic_DNA"/>
</dbReference>
<name>A0A6J4K0W5_9CHLR</name>
<sequence>MTEQEAQTERAPVRTRSLQRRLQPQEDAPARPRVRSQDLAVQHAPVNPAPAPVPSPASGPWRWTPLATGIAVLAWLGALALLVSASRGVGVPGSTPRVQLALAWGFAALVTFVPLEFRLGLPGLTWQGMLGCTLLGYVLVFVPPPTGWLLDLPDLPVYLLFFLGLFYTVTAATLPLIFLSGRRIYARRMHQLDVRRARRQAYELALLSVALTVLAALRVLSPLTGLLLIAVFVLVEALLLSQVTPDG</sequence>
<protein>
    <submittedName>
        <fullName evidence="3">Uncharacterized protein</fullName>
    </submittedName>
</protein>
<gene>
    <name evidence="3" type="ORF">AVDCRST_MAG26-4171</name>
</gene>
<feature type="region of interest" description="Disordered" evidence="1">
    <location>
        <begin position="1"/>
        <end position="39"/>
    </location>
</feature>
<keyword evidence="2" id="KW-0472">Membrane</keyword>
<dbReference type="AlphaFoldDB" id="A0A6J4K0W5"/>
<reference evidence="3" key="1">
    <citation type="submission" date="2020-02" db="EMBL/GenBank/DDBJ databases">
        <authorList>
            <person name="Meier V. D."/>
        </authorList>
    </citation>
    <scope>NUCLEOTIDE SEQUENCE</scope>
    <source>
        <strain evidence="3">AVDCRST_MAG26</strain>
    </source>
</reference>
<evidence type="ECO:0000256" key="1">
    <source>
        <dbReference type="SAM" id="MobiDB-lite"/>
    </source>
</evidence>
<accession>A0A6J4K0W5</accession>
<feature type="transmembrane region" description="Helical" evidence="2">
    <location>
        <begin position="155"/>
        <end position="180"/>
    </location>
</feature>
<feature type="transmembrane region" description="Helical" evidence="2">
    <location>
        <begin position="124"/>
        <end position="143"/>
    </location>
</feature>
<keyword evidence="2" id="KW-1133">Transmembrane helix</keyword>
<feature type="transmembrane region" description="Helical" evidence="2">
    <location>
        <begin position="201"/>
        <end position="220"/>
    </location>
</feature>
<keyword evidence="2" id="KW-0812">Transmembrane</keyword>